<gene>
    <name evidence="2" type="ORF">TVAG_428090</name>
</gene>
<dbReference type="VEuPathDB" id="TrichDB:TVAGG3_0899350"/>
<accession>A2G8H9</accession>
<dbReference type="Pfam" id="PF02197">
    <property type="entry name" value="RIIa"/>
    <property type="match status" value="1"/>
</dbReference>
<feature type="domain" description="RIIa" evidence="1">
    <location>
        <begin position="29"/>
        <end position="61"/>
    </location>
</feature>
<dbReference type="Gene3D" id="1.20.890.10">
    <property type="entry name" value="cAMP-dependent protein kinase regulatory subunit, dimerization-anchoring domain"/>
    <property type="match status" value="1"/>
</dbReference>
<reference evidence="2" key="1">
    <citation type="submission" date="2006-10" db="EMBL/GenBank/DDBJ databases">
        <authorList>
            <person name="Amadeo P."/>
            <person name="Zhao Q."/>
            <person name="Wortman J."/>
            <person name="Fraser-Liggett C."/>
            <person name="Carlton J."/>
        </authorList>
    </citation>
    <scope>NUCLEOTIDE SEQUENCE</scope>
    <source>
        <strain evidence="2">G3</strain>
    </source>
</reference>
<evidence type="ECO:0000313" key="2">
    <source>
        <dbReference type="EMBL" id="EAX86542.1"/>
    </source>
</evidence>
<evidence type="ECO:0000313" key="3">
    <source>
        <dbReference type="Proteomes" id="UP000001542"/>
    </source>
</evidence>
<protein>
    <recommendedName>
        <fullName evidence="1">RIIa domain-containing protein</fullName>
    </recommendedName>
</protein>
<dbReference type="InterPro" id="IPR003117">
    <property type="entry name" value="cAMP_dep_PK_reg_su_I/II_a/b"/>
</dbReference>
<dbReference type="VEuPathDB" id="TrichDB:TVAG_428090"/>
<organism evidence="2 3">
    <name type="scientific">Trichomonas vaginalis (strain ATCC PRA-98 / G3)</name>
    <dbReference type="NCBI Taxonomy" id="412133"/>
    <lineage>
        <taxon>Eukaryota</taxon>
        <taxon>Metamonada</taxon>
        <taxon>Parabasalia</taxon>
        <taxon>Trichomonadida</taxon>
        <taxon>Trichomonadidae</taxon>
        <taxon>Trichomonas</taxon>
    </lineage>
</organism>
<keyword evidence="3" id="KW-1185">Reference proteome</keyword>
<name>A2G8H9_TRIV3</name>
<dbReference type="EMBL" id="DS114625">
    <property type="protein sequence ID" value="EAX86542.1"/>
    <property type="molecule type" value="Genomic_DNA"/>
</dbReference>
<dbReference type="SMR" id="A2G8H9"/>
<sequence>MSEDVISAPEEYSPQQRLEVKQYLESHPEIKTVIADLMVAIIENKPEKPLDFAKEYFENLK</sequence>
<dbReference type="Proteomes" id="UP000001542">
    <property type="component" value="Unassembled WGS sequence"/>
</dbReference>
<evidence type="ECO:0000259" key="1">
    <source>
        <dbReference type="Pfam" id="PF02197"/>
    </source>
</evidence>
<dbReference type="SUPFAM" id="SSF47391">
    <property type="entry name" value="Dimerization-anchoring domain of cAMP-dependent PK regulatory subunit"/>
    <property type="match status" value="1"/>
</dbReference>
<dbReference type="AlphaFoldDB" id="A2G8H9"/>
<dbReference type="KEGG" id="tva:4744186"/>
<proteinExistence type="predicted"/>
<reference evidence="2" key="2">
    <citation type="journal article" date="2007" name="Science">
        <title>Draft genome sequence of the sexually transmitted pathogen Trichomonas vaginalis.</title>
        <authorList>
            <person name="Carlton J.M."/>
            <person name="Hirt R.P."/>
            <person name="Silva J.C."/>
            <person name="Delcher A.L."/>
            <person name="Schatz M."/>
            <person name="Zhao Q."/>
            <person name="Wortman J.R."/>
            <person name="Bidwell S.L."/>
            <person name="Alsmark U.C.M."/>
            <person name="Besteiro S."/>
            <person name="Sicheritz-Ponten T."/>
            <person name="Noel C.J."/>
            <person name="Dacks J.B."/>
            <person name="Foster P.G."/>
            <person name="Simillion C."/>
            <person name="Van de Peer Y."/>
            <person name="Miranda-Saavedra D."/>
            <person name="Barton G.J."/>
            <person name="Westrop G.D."/>
            <person name="Mueller S."/>
            <person name="Dessi D."/>
            <person name="Fiori P.L."/>
            <person name="Ren Q."/>
            <person name="Paulsen I."/>
            <person name="Zhang H."/>
            <person name="Bastida-Corcuera F.D."/>
            <person name="Simoes-Barbosa A."/>
            <person name="Brown M.T."/>
            <person name="Hayes R.D."/>
            <person name="Mukherjee M."/>
            <person name="Okumura C.Y."/>
            <person name="Schneider R."/>
            <person name="Smith A.J."/>
            <person name="Vanacova S."/>
            <person name="Villalvazo M."/>
            <person name="Haas B.J."/>
            <person name="Pertea M."/>
            <person name="Feldblyum T.V."/>
            <person name="Utterback T.R."/>
            <person name="Shu C.L."/>
            <person name="Osoegawa K."/>
            <person name="de Jong P.J."/>
            <person name="Hrdy I."/>
            <person name="Horvathova L."/>
            <person name="Zubacova Z."/>
            <person name="Dolezal P."/>
            <person name="Malik S.B."/>
            <person name="Logsdon J.M. Jr."/>
            <person name="Henze K."/>
            <person name="Gupta A."/>
            <person name="Wang C.C."/>
            <person name="Dunne R.L."/>
            <person name="Upcroft J.A."/>
            <person name="Upcroft P."/>
            <person name="White O."/>
            <person name="Salzberg S.L."/>
            <person name="Tang P."/>
            <person name="Chiu C.-H."/>
            <person name="Lee Y.-S."/>
            <person name="Embley T.M."/>
            <person name="Coombs G.H."/>
            <person name="Mottram J.C."/>
            <person name="Tachezy J."/>
            <person name="Fraser-Liggett C.M."/>
            <person name="Johnson P.J."/>
        </authorList>
    </citation>
    <scope>NUCLEOTIDE SEQUENCE [LARGE SCALE GENOMIC DNA]</scope>
    <source>
        <strain evidence="2">G3</strain>
    </source>
</reference>
<dbReference type="OrthoDB" id="6334211at2759"/>
<dbReference type="RefSeq" id="XP_001299472.1">
    <property type="nucleotide sequence ID" value="XM_001299471.1"/>
</dbReference>
<dbReference type="InParanoid" id="A2G8H9"/>